<protein>
    <recommendedName>
        <fullName evidence="2">Tc1-like transposase DDE domain-containing protein</fullName>
    </recommendedName>
</protein>
<dbReference type="InterPro" id="IPR036397">
    <property type="entry name" value="RNaseH_sf"/>
</dbReference>
<proteinExistence type="predicted"/>
<dbReference type="Proteomes" id="UP000887159">
    <property type="component" value="Unassembled WGS sequence"/>
</dbReference>
<feature type="region of interest" description="Disordered" evidence="1">
    <location>
        <begin position="53"/>
        <end position="72"/>
    </location>
</feature>
<dbReference type="InterPro" id="IPR038717">
    <property type="entry name" value="Tc1-like_DDE_dom"/>
</dbReference>
<dbReference type="Gene3D" id="3.30.420.10">
    <property type="entry name" value="Ribonuclease H-like superfamily/Ribonuclease H"/>
    <property type="match status" value="1"/>
</dbReference>
<keyword evidence="4" id="KW-1185">Reference proteome</keyword>
<organism evidence="3 4">
    <name type="scientific">Trichonephila clavipes</name>
    <name type="common">Golden silk orbweaver</name>
    <name type="synonym">Nephila clavipes</name>
    <dbReference type="NCBI Taxonomy" id="2585209"/>
    <lineage>
        <taxon>Eukaryota</taxon>
        <taxon>Metazoa</taxon>
        <taxon>Ecdysozoa</taxon>
        <taxon>Arthropoda</taxon>
        <taxon>Chelicerata</taxon>
        <taxon>Arachnida</taxon>
        <taxon>Araneae</taxon>
        <taxon>Araneomorphae</taxon>
        <taxon>Entelegynae</taxon>
        <taxon>Araneoidea</taxon>
        <taxon>Nephilidae</taxon>
        <taxon>Trichonephila</taxon>
    </lineage>
</organism>
<dbReference type="AlphaFoldDB" id="A0A8X6SBN2"/>
<dbReference type="Pfam" id="PF13358">
    <property type="entry name" value="DDE_3"/>
    <property type="match status" value="1"/>
</dbReference>
<evidence type="ECO:0000259" key="2">
    <source>
        <dbReference type="Pfam" id="PF13358"/>
    </source>
</evidence>
<reference evidence="3" key="1">
    <citation type="submission" date="2020-08" db="EMBL/GenBank/DDBJ databases">
        <title>Multicomponent nature underlies the extraordinary mechanical properties of spider dragline silk.</title>
        <authorList>
            <person name="Kono N."/>
            <person name="Nakamura H."/>
            <person name="Mori M."/>
            <person name="Yoshida Y."/>
            <person name="Ohtoshi R."/>
            <person name="Malay A.D."/>
            <person name="Moran D.A.P."/>
            <person name="Tomita M."/>
            <person name="Numata K."/>
            <person name="Arakawa K."/>
        </authorList>
    </citation>
    <scope>NUCLEOTIDE SEQUENCE</scope>
</reference>
<dbReference type="Gene3D" id="1.10.10.60">
    <property type="entry name" value="Homeodomain-like"/>
    <property type="match status" value="1"/>
</dbReference>
<gene>
    <name evidence="3" type="primary">AVEN_215841_1</name>
    <name evidence="3" type="ORF">TNCV_2565271</name>
</gene>
<dbReference type="GO" id="GO:0003676">
    <property type="term" value="F:nucleic acid binding"/>
    <property type="evidence" value="ECO:0007669"/>
    <property type="project" value="InterPro"/>
</dbReference>
<evidence type="ECO:0000313" key="4">
    <source>
        <dbReference type="Proteomes" id="UP000887159"/>
    </source>
</evidence>
<dbReference type="EMBL" id="BMAU01021298">
    <property type="protein sequence ID" value="GFY10499.1"/>
    <property type="molecule type" value="Genomic_DNA"/>
</dbReference>
<evidence type="ECO:0000256" key="1">
    <source>
        <dbReference type="SAM" id="MobiDB-lite"/>
    </source>
</evidence>
<feature type="domain" description="Tc1-like transposase DDE" evidence="2">
    <location>
        <begin position="63"/>
        <end position="149"/>
    </location>
</feature>
<evidence type="ECO:0000313" key="3">
    <source>
        <dbReference type="EMBL" id="GFY10499.1"/>
    </source>
</evidence>
<name>A0A8X6SBN2_TRICX</name>
<accession>A0A8X6SBN2</accession>
<sequence>MPGKRSRRQFSQLSEFERGMIIGMKIAGWSTRRVAGQVDRSECAVRNCWEQGTGEGTHEQKTGSGVTRKARRREDRRIVLQAIVDSKYHTARTAGVMGNIFQQDNARPHTTRVAQDFLRHFQTVPWPAHSPDLSPEEHVWDQLKRRCHRVTLYMI</sequence>
<comment type="caution">
    <text evidence="3">The sequence shown here is derived from an EMBL/GenBank/DDBJ whole genome shotgun (WGS) entry which is preliminary data.</text>
</comment>